<comment type="caution">
    <text evidence="2">The sequence shown here is derived from an EMBL/GenBank/DDBJ whole genome shotgun (WGS) entry which is preliminary data.</text>
</comment>
<feature type="non-terminal residue" evidence="2">
    <location>
        <position position="118"/>
    </location>
</feature>
<reference evidence="2 3" key="1">
    <citation type="submission" date="2023-01" db="EMBL/GenBank/DDBJ databases">
        <title>Novel diversity within Roseofilum (Cyanobacteria; Desertifilaceae) from marine benthic mats with descriptions of four novel species.</title>
        <authorList>
            <person name="Wang Y."/>
            <person name="Berthold D.E."/>
            <person name="Hu J."/>
            <person name="Lefler F.W."/>
            <person name="Laughinghouse H.D. IV."/>
        </authorList>
    </citation>
    <scope>NUCLEOTIDE SEQUENCE [LARGE SCALE GENOMIC DNA]</scope>
    <source>
        <strain evidence="2 3">BLCC-M114</strain>
    </source>
</reference>
<evidence type="ECO:0000313" key="2">
    <source>
        <dbReference type="EMBL" id="MDJ1176414.1"/>
    </source>
</evidence>
<name>A0ABT7BB56_9CYAN</name>
<dbReference type="Proteomes" id="UP001235849">
    <property type="component" value="Unassembled WGS sequence"/>
</dbReference>
<dbReference type="EMBL" id="JAQOSO010000104">
    <property type="protein sequence ID" value="MDJ1176414.1"/>
    <property type="molecule type" value="Genomic_DNA"/>
</dbReference>
<feature type="chain" id="PRO_5046744096" evidence="1">
    <location>
        <begin position="29"/>
        <end position="118"/>
    </location>
</feature>
<gene>
    <name evidence="2" type="ORF">PMG25_20215</name>
</gene>
<organism evidence="2 3">
    <name type="scientific">Roseofilum capinflatum BLCC-M114</name>
    <dbReference type="NCBI Taxonomy" id="3022440"/>
    <lineage>
        <taxon>Bacteria</taxon>
        <taxon>Bacillati</taxon>
        <taxon>Cyanobacteriota</taxon>
        <taxon>Cyanophyceae</taxon>
        <taxon>Desertifilales</taxon>
        <taxon>Desertifilaceae</taxon>
        <taxon>Roseofilum</taxon>
        <taxon>Roseofilum capinflatum</taxon>
    </lineage>
</organism>
<evidence type="ECO:0000313" key="3">
    <source>
        <dbReference type="Proteomes" id="UP001235849"/>
    </source>
</evidence>
<dbReference type="RefSeq" id="WP_283768697.1">
    <property type="nucleotide sequence ID" value="NZ_JAQOSO010000104.1"/>
</dbReference>
<dbReference type="InterPro" id="IPR021856">
    <property type="entry name" value="DUF3465"/>
</dbReference>
<sequence>MKKNTTQFLLSLVTVLTFTLALPTQAQAVDCSALGALAEFDSRCAQGSSAATGSTPSTEQGIRLLQQAFQNQQSNVQVRAVGEVIRVLSDDRQGSQHQRSIRRMGLKPRPSRTAFLVL</sequence>
<keyword evidence="1" id="KW-0732">Signal</keyword>
<evidence type="ECO:0000256" key="1">
    <source>
        <dbReference type="SAM" id="SignalP"/>
    </source>
</evidence>
<dbReference type="Pfam" id="PF11948">
    <property type="entry name" value="DUF3465"/>
    <property type="match status" value="1"/>
</dbReference>
<feature type="signal peptide" evidence="1">
    <location>
        <begin position="1"/>
        <end position="28"/>
    </location>
</feature>
<protein>
    <submittedName>
        <fullName evidence="2">DUF3465 domain-containing protein</fullName>
    </submittedName>
</protein>
<proteinExistence type="predicted"/>
<accession>A0ABT7BB56</accession>
<keyword evidence="3" id="KW-1185">Reference proteome</keyword>